<evidence type="ECO:0000259" key="9">
    <source>
        <dbReference type="Pfam" id="PF21895"/>
    </source>
</evidence>
<reference evidence="10 11" key="1">
    <citation type="journal article" date="2021" name="DNA Res.">
        <title>Genome analysis of Candida subhashii reveals its hybrid nature and dual mitochondrial genome conformations.</title>
        <authorList>
            <person name="Mixao V."/>
            <person name="Hegedusova E."/>
            <person name="Saus E."/>
            <person name="Pryszcz L.P."/>
            <person name="Cillingova A."/>
            <person name="Nosek J."/>
            <person name="Gabaldon T."/>
        </authorList>
    </citation>
    <scope>NUCLEOTIDE SEQUENCE [LARGE SCALE GENOMIC DNA]</scope>
    <source>
        <strain evidence="10 11">CBS 10753</strain>
    </source>
</reference>
<protein>
    <submittedName>
        <fullName evidence="10">MET13</fullName>
    </submittedName>
</protein>
<dbReference type="RefSeq" id="XP_049264427.1">
    <property type="nucleotide sequence ID" value="XM_049405989.1"/>
</dbReference>
<dbReference type="GO" id="GO:0071949">
    <property type="term" value="F:FAD binding"/>
    <property type="evidence" value="ECO:0007669"/>
    <property type="project" value="TreeGrafter"/>
</dbReference>
<keyword evidence="6" id="KW-0521">NADP</keyword>
<sequence>MKISKKLEQAHSGPHAPPATFSFEFFVPKTSQGVQNLYDRMDRMYDLNPVFIDITWNAGGRSSSLTNEMVYTAQSALGLETCMHLTCTNMKVELIDEALDKAFKSGCQNILALRGDPPLDGSESTGDFKYAKDLIEYIRKKYGDHFNIGVAGYPEGHPEEQSATKTLEYLKDKCDAGADFIITQMFYDVDNFIQWCSKVRKAGIEIPIIPGIMPISTYAAFVRRAKWSEIAIPPHFLEALDPIKDDDYLVRERGTELVSDMCTKLIESGFVNHLHFYTMNLERATVMILEKLNLIEAVKSHDVAGASELPWRKSLNPERSKESIRPIFWQNRKYSYVTRTATWDEFPNGRWGDSRSPAFGDIDLCASELLRQSPKRALELWGTPQNLKDLSNIIVSYLKGDLKALPWSDGPVGDDTKIIVDDLVRLNERGFFTMNSQPALNAIKSSEKVFGWGPKNGYVYQKQYLEFFCHKDLIPKLLYKIDQYNSSQGDASCSLISYYAVDKDGNLTTNCRDDDINAVTWGVFPGEEILQPTIVEKTSFLAWKDEVYRLFMEWAKVIGSSLAGADSEKAATFAELMTTFSNEFVLCNIVNNDFIDENSTIFKLIEELEVSELA</sequence>
<evidence type="ECO:0000256" key="5">
    <source>
        <dbReference type="ARBA" id="ARBA00022827"/>
    </source>
</evidence>
<dbReference type="AlphaFoldDB" id="A0A8J5QXW6"/>
<dbReference type="PANTHER" id="PTHR45754">
    <property type="entry name" value="METHYLENETETRAHYDROFOLATE REDUCTASE"/>
    <property type="match status" value="1"/>
</dbReference>
<dbReference type="OrthoDB" id="16284at2759"/>
<evidence type="ECO:0000256" key="7">
    <source>
        <dbReference type="ARBA" id="ARBA00023002"/>
    </source>
</evidence>
<dbReference type="GO" id="GO:0005829">
    <property type="term" value="C:cytosol"/>
    <property type="evidence" value="ECO:0007669"/>
    <property type="project" value="TreeGrafter"/>
</dbReference>
<evidence type="ECO:0000256" key="3">
    <source>
        <dbReference type="ARBA" id="ARBA00006743"/>
    </source>
</evidence>
<evidence type="ECO:0000256" key="8">
    <source>
        <dbReference type="RuleBase" id="RU004254"/>
    </source>
</evidence>
<gene>
    <name evidence="10" type="ORF">J8A68_002258</name>
</gene>
<dbReference type="Pfam" id="PF02219">
    <property type="entry name" value="MTHFR"/>
    <property type="match status" value="1"/>
</dbReference>
<dbReference type="InterPro" id="IPR003171">
    <property type="entry name" value="Mehydrof_redctse-like"/>
</dbReference>
<evidence type="ECO:0000313" key="10">
    <source>
        <dbReference type="EMBL" id="KAG7664195.1"/>
    </source>
</evidence>
<accession>A0A8J5QXW6</accession>
<dbReference type="GeneID" id="73469059"/>
<dbReference type="CDD" id="cd00537">
    <property type="entry name" value="MTHFR"/>
    <property type="match status" value="1"/>
</dbReference>
<dbReference type="PANTHER" id="PTHR45754:SF3">
    <property type="entry name" value="METHYLENETETRAHYDROFOLATE REDUCTASE (NADPH)"/>
    <property type="match status" value="1"/>
</dbReference>
<dbReference type="GO" id="GO:0009086">
    <property type="term" value="P:methionine biosynthetic process"/>
    <property type="evidence" value="ECO:0007669"/>
    <property type="project" value="TreeGrafter"/>
</dbReference>
<evidence type="ECO:0000256" key="6">
    <source>
        <dbReference type="ARBA" id="ARBA00022857"/>
    </source>
</evidence>
<evidence type="ECO:0000313" key="11">
    <source>
        <dbReference type="Proteomes" id="UP000694255"/>
    </source>
</evidence>
<organism evidence="10 11">
    <name type="scientific">[Candida] subhashii</name>
    <dbReference type="NCBI Taxonomy" id="561895"/>
    <lineage>
        <taxon>Eukaryota</taxon>
        <taxon>Fungi</taxon>
        <taxon>Dikarya</taxon>
        <taxon>Ascomycota</taxon>
        <taxon>Saccharomycotina</taxon>
        <taxon>Pichiomycetes</taxon>
        <taxon>Debaryomycetaceae</taxon>
        <taxon>Spathaspora</taxon>
    </lineage>
</organism>
<dbReference type="NCBIfam" id="TIGR00677">
    <property type="entry name" value="fadh2_euk"/>
    <property type="match status" value="1"/>
</dbReference>
<dbReference type="UniPathway" id="UPA00193"/>
<keyword evidence="5" id="KW-0274">FAD</keyword>
<evidence type="ECO:0000256" key="2">
    <source>
        <dbReference type="ARBA" id="ARBA00004777"/>
    </source>
</evidence>
<comment type="similarity">
    <text evidence="3">Belongs to the methylenetetrahydrofolate reductase family.</text>
</comment>
<evidence type="ECO:0000256" key="1">
    <source>
        <dbReference type="ARBA" id="ARBA00001974"/>
    </source>
</evidence>
<comment type="cofactor">
    <cofactor evidence="1">
        <name>FAD</name>
        <dbReference type="ChEBI" id="CHEBI:57692"/>
    </cofactor>
</comment>
<dbReference type="GO" id="GO:0004489">
    <property type="term" value="F:methylenetetrahydrofolate reductase [NAD(P)H] activity"/>
    <property type="evidence" value="ECO:0007669"/>
    <property type="project" value="InterPro"/>
</dbReference>
<dbReference type="GO" id="GO:0035999">
    <property type="term" value="P:tetrahydrofolate interconversion"/>
    <property type="evidence" value="ECO:0007669"/>
    <property type="project" value="UniProtKB-UniPathway"/>
</dbReference>
<comment type="caution">
    <text evidence="10">The sequence shown here is derived from an EMBL/GenBank/DDBJ whole genome shotgun (WGS) entry which is preliminary data.</text>
</comment>
<name>A0A8J5QXW6_9ASCO</name>
<dbReference type="FunFam" id="3.20.20.220:FF:000002">
    <property type="entry name" value="Methylenetetrahydrofolate reductase"/>
    <property type="match status" value="1"/>
</dbReference>
<feature type="domain" description="MTHFR SAM-binding regulatory" evidence="9">
    <location>
        <begin position="308"/>
        <end position="608"/>
    </location>
</feature>
<proteinExistence type="inferred from homology"/>
<dbReference type="InterPro" id="IPR004621">
    <property type="entry name" value="Fadh2_euk"/>
</dbReference>
<keyword evidence="4" id="KW-0285">Flavoprotein</keyword>
<keyword evidence="7" id="KW-0560">Oxidoreductase</keyword>
<dbReference type="Proteomes" id="UP000694255">
    <property type="component" value="Unassembled WGS sequence"/>
</dbReference>
<dbReference type="InterPro" id="IPR053806">
    <property type="entry name" value="MTHFR_C"/>
</dbReference>
<evidence type="ECO:0000256" key="4">
    <source>
        <dbReference type="ARBA" id="ARBA00022630"/>
    </source>
</evidence>
<keyword evidence="11" id="KW-1185">Reference proteome</keyword>
<comment type="pathway">
    <text evidence="2 8">One-carbon metabolism; tetrahydrofolate interconversion.</text>
</comment>
<dbReference type="Pfam" id="PF21895">
    <property type="entry name" value="MTHFR_C"/>
    <property type="match status" value="1"/>
</dbReference>
<dbReference type="EMBL" id="JAGSYN010000103">
    <property type="protein sequence ID" value="KAG7664195.1"/>
    <property type="molecule type" value="Genomic_DNA"/>
</dbReference>